<dbReference type="RefSeq" id="WP_322543899.1">
    <property type="nucleotide sequence ID" value="NZ_JAOBTT010000002.1"/>
</dbReference>
<keyword evidence="1" id="KW-0472">Membrane</keyword>
<feature type="transmembrane region" description="Helical" evidence="1">
    <location>
        <begin position="243"/>
        <end position="265"/>
    </location>
</feature>
<accession>A0ABU5LJ86</accession>
<comment type="cofactor">
    <cofactor evidence="1">
        <name>Fe(2+)</name>
        <dbReference type="ChEBI" id="CHEBI:29033"/>
    </cofactor>
</comment>
<dbReference type="HAMAP" id="MF_02093">
    <property type="entry name" value="Beta_carotene_diox"/>
    <property type="match status" value="1"/>
</dbReference>
<keyword evidence="1" id="KW-0560">Oxidoreductase</keyword>
<feature type="transmembrane region" description="Helical" evidence="1">
    <location>
        <begin position="29"/>
        <end position="51"/>
    </location>
</feature>
<comment type="catalytic activity">
    <reaction evidence="1">
        <text>all-trans-beta-carotene + O2 = 2 all-trans-retinal</text>
        <dbReference type="Rhea" id="RHEA:32887"/>
        <dbReference type="ChEBI" id="CHEBI:15379"/>
        <dbReference type="ChEBI" id="CHEBI:17579"/>
        <dbReference type="ChEBI" id="CHEBI:17898"/>
        <dbReference type="EC" id="1.13.11.63"/>
    </reaction>
</comment>
<evidence type="ECO:0000313" key="2">
    <source>
        <dbReference type="EMBL" id="MDZ7280002.1"/>
    </source>
</evidence>
<dbReference type="Proteomes" id="UP001288620">
    <property type="component" value="Unassembled WGS sequence"/>
</dbReference>
<reference evidence="3" key="1">
    <citation type="submission" date="2023-07" db="EMBL/GenBank/DDBJ databases">
        <title>Structural and functional analysis of rice phyllospheric bacteria for their antimicrobial properties and defense elicitation against blast disease.</title>
        <authorList>
            <person name="Sahu K.P."/>
            <person name="Asharani P."/>
            <person name="Kumar M."/>
            <person name="Reddy B."/>
            <person name="Kumar A."/>
        </authorList>
    </citation>
    <scope>NUCLEOTIDE SEQUENCE [LARGE SCALE GENOMIC DNA]</scope>
    <source>
        <strain evidence="3">OsEp_Plm_30P10</strain>
    </source>
</reference>
<comment type="subcellular location">
    <subcellularLocation>
        <location evidence="1">Cell membrane</location>
        <topology evidence="1">Multi-pass membrane protein</topology>
    </subcellularLocation>
</comment>
<keyword evidence="1" id="KW-1003">Cell membrane</keyword>
<dbReference type="EMBL" id="JAOBTT010000002">
    <property type="protein sequence ID" value="MDZ7280002.1"/>
    <property type="molecule type" value="Genomic_DNA"/>
</dbReference>
<dbReference type="Pfam" id="PF15461">
    <property type="entry name" value="BCD"/>
    <property type="match status" value="1"/>
</dbReference>
<keyword evidence="1" id="KW-0812">Transmembrane</keyword>
<organism evidence="2 3">
    <name type="scientific">Pantoea eucrina</name>
    <dbReference type="NCBI Taxonomy" id="472693"/>
    <lineage>
        <taxon>Bacteria</taxon>
        <taxon>Pseudomonadati</taxon>
        <taxon>Pseudomonadota</taxon>
        <taxon>Gammaproteobacteria</taxon>
        <taxon>Enterobacterales</taxon>
        <taxon>Erwiniaceae</taxon>
        <taxon>Pantoea</taxon>
    </lineage>
</organism>
<sequence>MMRRQRHAAWLVFAAAALAAAVSPQKVQLVFAGVAIGLVGMAHGASDLAIVQPKKQRLFLACYGLVIVLCLVWWHQSPAWALPGFLVASALHFGWEDAPDGALLERIARGISLIATPAVCYHSEYRAILTAAGLAPAARDLLPVALAVTGAIAASGLLIMVALRGNAPLLAGTAALLLLPPFVGFSTGFLLLHALPQTEQRRRQLGCADYADYLRATWPVLTSAIALAAMAAWVTFPTESGGVRALFAALAALAIPHLLVTPWFASPLAPPHGETH</sequence>
<dbReference type="NCBIfam" id="TIGR03753">
    <property type="entry name" value="blh_monoox"/>
    <property type="match status" value="1"/>
</dbReference>
<keyword evidence="3" id="KW-1185">Reference proteome</keyword>
<proteinExistence type="inferred from homology"/>
<feature type="transmembrane region" description="Helical" evidence="1">
    <location>
        <begin position="141"/>
        <end position="163"/>
    </location>
</feature>
<protein>
    <recommendedName>
        <fullName evidence="1">Probable beta-carotene 15,15'-dioxygenase</fullName>
        <ecNumber evidence="1">1.13.11.63</ecNumber>
    </recommendedName>
</protein>
<comment type="similarity">
    <text evidence="1">Belongs to the Brp/Blh beta-carotene diooxygenase family.</text>
</comment>
<feature type="transmembrane region" description="Helical" evidence="1">
    <location>
        <begin position="216"/>
        <end position="236"/>
    </location>
</feature>
<feature type="transmembrane region" description="Helical" evidence="1">
    <location>
        <begin position="175"/>
        <end position="196"/>
    </location>
</feature>
<keyword evidence="1" id="KW-0408">Iron</keyword>
<feature type="transmembrane region" description="Helical" evidence="1">
    <location>
        <begin position="58"/>
        <end position="76"/>
    </location>
</feature>
<comment type="caution">
    <text evidence="1">Lacks conserved residue(s) required for the propagation of feature annotation.</text>
</comment>
<comment type="function">
    <text evidence="1">Catalyzes the cleavage of beta-carotene at its central double bond (15,15') to yield two molecules of all-trans-retinal.</text>
</comment>
<dbReference type="InterPro" id="IPR022270">
    <property type="entry name" value="Blh_diox"/>
</dbReference>
<dbReference type="EC" id="1.13.11.63" evidence="1"/>
<gene>
    <name evidence="2" type="ORF">N4G40_17260</name>
</gene>
<evidence type="ECO:0000313" key="3">
    <source>
        <dbReference type="Proteomes" id="UP001288620"/>
    </source>
</evidence>
<evidence type="ECO:0000256" key="1">
    <source>
        <dbReference type="HAMAP-Rule" id="MF_02093"/>
    </source>
</evidence>
<name>A0ABU5LJ86_9GAMM</name>
<comment type="caution">
    <text evidence="2">The sequence shown here is derived from an EMBL/GenBank/DDBJ whole genome shotgun (WGS) entry which is preliminary data.</text>
</comment>
<keyword evidence="1" id="KW-0223">Dioxygenase</keyword>
<keyword evidence="1" id="KW-1133">Transmembrane helix</keyword>
<keyword evidence="1" id="KW-0479">Metal-binding</keyword>